<dbReference type="NCBIfam" id="TIGR04409">
    <property type="entry name" value="LptC_YrbK"/>
    <property type="match status" value="1"/>
</dbReference>
<keyword evidence="2 6" id="KW-0997">Cell inner membrane</keyword>
<dbReference type="InterPro" id="IPR052363">
    <property type="entry name" value="LPS_export_LptC"/>
</dbReference>
<keyword evidence="5 6" id="KW-0472">Membrane</keyword>
<organism evidence="7 8">
    <name type="scientific">Stutzerimonas stutzeri</name>
    <name type="common">Pseudomonas stutzeri</name>
    <dbReference type="NCBI Taxonomy" id="316"/>
    <lineage>
        <taxon>Bacteria</taxon>
        <taxon>Pseudomonadati</taxon>
        <taxon>Pseudomonadota</taxon>
        <taxon>Gammaproteobacteria</taxon>
        <taxon>Pseudomonadales</taxon>
        <taxon>Pseudomonadaceae</taxon>
        <taxon>Stutzerimonas</taxon>
    </lineage>
</organism>
<dbReference type="OrthoDB" id="5731914at2"/>
<keyword evidence="1 6" id="KW-1003">Cell membrane</keyword>
<evidence type="ECO:0000256" key="5">
    <source>
        <dbReference type="ARBA" id="ARBA00023136"/>
    </source>
</evidence>
<evidence type="ECO:0000256" key="4">
    <source>
        <dbReference type="ARBA" id="ARBA00022989"/>
    </source>
</evidence>
<dbReference type="InterPro" id="IPR026265">
    <property type="entry name" value="LptC"/>
</dbReference>
<comment type="function">
    <text evidence="6">Involved in the assembly of lipopolysaccharide (LPS). Required for the translocation of LPS from the inner membrane to the outer membrane. Facilitates the transfer of LPS from the inner membrane to the periplasmic protein LptA. Could be a docking site for LptA.</text>
</comment>
<dbReference type="GO" id="GO:0043165">
    <property type="term" value="P:Gram-negative-bacterium-type cell outer membrane assembly"/>
    <property type="evidence" value="ECO:0007669"/>
    <property type="project" value="UniProtKB-UniRule"/>
</dbReference>
<evidence type="ECO:0000313" key="7">
    <source>
        <dbReference type="EMBL" id="AHY41795.1"/>
    </source>
</evidence>
<evidence type="ECO:0000256" key="3">
    <source>
        <dbReference type="ARBA" id="ARBA00022692"/>
    </source>
</evidence>
<name>A0A023WQ25_STUST</name>
<sequence length="190" mass="21494">MLRKMRFAVLLTLIAALLVAVGYWNIRPESFMQEPPVSSGETPDIDFYVINSRTVQYQPDGKRNYELTADKLEHIKASDISLLTKPDLMSYRGTELPWHVRSERGEVSAEGDEVLLIDKVRVERTDAKGRPTILTTSRLTVWPDKDYAETNQAVRIEAANGVTTATGMKAYLDDGRMLLLSNVRGQHELR</sequence>
<dbReference type="PANTHER" id="PTHR37481">
    <property type="entry name" value="LIPOPOLYSACCHARIDE EXPORT SYSTEM PROTEIN LPTC"/>
    <property type="match status" value="1"/>
</dbReference>
<evidence type="ECO:0000256" key="1">
    <source>
        <dbReference type="ARBA" id="ARBA00022475"/>
    </source>
</evidence>
<dbReference type="GO" id="GO:0015221">
    <property type="term" value="F:lipopolysaccharide transmembrane transporter activity"/>
    <property type="evidence" value="ECO:0007669"/>
    <property type="project" value="InterPro"/>
</dbReference>
<evidence type="ECO:0000256" key="2">
    <source>
        <dbReference type="ARBA" id="ARBA00022519"/>
    </source>
</evidence>
<protein>
    <recommendedName>
        <fullName evidence="6">Lipopolysaccharide export system protein LptC</fullName>
    </recommendedName>
</protein>
<accession>A0A023WQ25</accession>
<dbReference type="AlphaFoldDB" id="A0A023WQ25"/>
<dbReference type="Pfam" id="PF06835">
    <property type="entry name" value="LptC"/>
    <property type="match status" value="1"/>
</dbReference>
<evidence type="ECO:0000313" key="8">
    <source>
        <dbReference type="Proteomes" id="UP000025238"/>
    </source>
</evidence>
<dbReference type="PATRIC" id="fig|316.97.peg.946"/>
<dbReference type="InterPro" id="IPR010664">
    <property type="entry name" value="LipoPS_assembly_LptC-rel"/>
</dbReference>
<dbReference type="HAMAP" id="MF_01915">
    <property type="entry name" value="LPS_assembly_LptC"/>
    <property type="match status" value="1"/>
</dbReference>
<gene>
    <name evidence="6" type="primary">lptC</name>
    <name evidence="7" type="ORF">UIB01_04645</name>
</gene>
<reference evidence="7 8" key="1">
    <citation type="submission" date="2014-03" db="EMBL/GenBank/DDBJ databases">
        <title>Complete genome sequence of Pseudomonas stutzeri 19SMN4.</title>
        <authorList>
            <person name="Brunet-Galmes I."/>
            <person name="Nogales B."/>
            <person name="Busquets A."/>
            <person name="Pena A."/>
            <person name="Gomila M."/>
            <person name="Garcia-Valdes E."/>
            <person name="Lalucat J."/>
            <person name="Bennasar A."/>
            <person name="Bosch R."/>
        </authorList>
    </citation>
    <scope>NUCLEOTIDE SEQUENCE [LARGE SCALE GENOMIC DNA]</scope>
    <source>
        <strain evidence="7 8">19SMN4</strain>
    </source>
</reference>
<comment type="subunit">
    <text evidence="6">Component of the lipopolysaccharide transport and assembly complex. Interacts with LptA and the LptBFG transporter complex.</text>
</comment>
<dbReference type="Proteomes" id="UP000025238">
    <property type="component" value="Chromosome"/>
</dbReference>
<dbReference type="EMBL" id="CP007509">
    <property type="protein sequence ID" value="AHY41795.1"/>
    <property type="molecule type" value="Genomic_DNA"/>
</dbReference>
<dbReference type="GO" id="GO:0030288">
    <property type="term" value="C:outer membrane-bounded periplasmic space"/>
    <property type="evidence" value="ECO:0007669"/>
    <property type="project" value="TreeGrafter"/>
</dbReference>
<dbReference type="PANTHER" id="PTHR37481:SF1">
    <property type="entry name" value="LIPOPOLYSACCHARIDE EXPORT SYSTEM PROTEIN LPTC"/>
    <property type="match status" value="1"/>
</dbReference>
<dbReference type="Gene3D" id="2.60.450.10">
    <property type="entry name" value="Lipopolysaccharide (LPS) transport protein A like domain"/>
    <property type="match status" value="1"/>
</dbReference>
<comment type="similarity">
    <text evidence="6">Belongs to the LptC family.</text>
</comment>
<dbReference type="KEGG" id="pstu:UIB01_04645"/>
<proteinExistence type="inferred from homology"/>
<evidence type="ECO:0000256" key="6">
    <source>
        <dbReference type="HAMAP-Rule" id="MF_01915"/>
    </source>
</evidence>
<keyword evidence="3 6" id="KW-0812">Transmembrane</keyword>
<dbReference type="GO" id="GO:0017089">
    <property type="term" value="F:glycolipid transfer activity"/>
    <property type="evidence" value="ECO:0007669"/>
    <property type="project" value="TreeGrafter"/>
</dbReference>
<comment type="subcellular location">
    <subcellularLocation>
        <location evidence="6">Cell inner membrane</location>
        <topology evidence="6">Single-pass membrane protein</topology>
    </subcellularLocation>
</comment>
<dbReference type="GO" id="GO:0005886">
    <property type="term" value="C:plasma membrane"/>
    <property type="evidence" value="ECO:0007669"/>
    <property type="project" value="UniProtKB-SubCell"/>
</dbReference>
<keyword evidence="4 6" id="KW-1133">Transmembrane helix</keyword>